<sequence length="426" mass="50406">MGKRSKSKKSIKQERAKHLKNVEVYEKTISKLDKELDSFGVCRKREHLEVLKEQLELTLPVEGDFASINRHQSYRTELSGICSFLLFDHIRLQNYAEAAIVYNDIMKYPVVEELRTCIEPFSNLLLLWTEGENDDRKDTVKKIIERKDRIDMITQDSIDIIRRPGARSPLRLLFLEKVLFELSRSPDRLFQAVEFLSLAMLKNAGKNEYTNQWVTLARTFLVYSYFDKLRFSKQVHHQAFLNKVRKISWVRPLHHQLLSRTGYLAYSVLDFYIFIYEKEEHFTVEETTDDCIDSLEKYIALRSEDAQNICYTCDEEDTVDHENLVCEGCRVVSYCCKDHQRLNYLHHEETGSRGLGHKHLCPLFKAYRRKKDNDDASKEGHFDRKFQRACKRFLRGTLEERTQNEYIYPVDACSFEKKNYKLTISN</sequence>
<evidence type="ECO:0000259" key="5">
    <source>
        <dbReference type="PROSITE" id="PS50865"/>
    </source>
</evidence>
<name>A0AAD3CHQ4_9STRA</name>
<keyword evidence="3" id="KW-0862">Zinc</keyword>
<accession>A0AAD3CHQ4</accession>
<evidence type="ECO:0000256" key="3">
    <source>
        <dbReference type="ARBA" id="ARBA00022833"/>
    </source>
</evidence>
<evidence type="ECO:0000313" key="6">
    <source>
        <dbReference type="EMBL" id="GFH45029.1"/>
    </source>
</evidence>
<proteinExistence type="predicted"/>
<dbReference type="InterPro" id="IPR002893">
    <property type="entry name" value="Znf_MYND"/>
</dbReference>
<keyword evidence="1" id="KW-0479">Metal-binding</keyword>
<dbReference type="Proteomes" id="UP001054902">
    <property type="component" value="Unassembled WGS sequence"/>
</dbReference>
<protein>
    <recommendedName>
        <fullName evidence="5">MYND-type domain-containing protein</fullName>
    </recommendedName>
</protein>
<dbReference type="EMBL" id="BLLK01000020">
    <property type="protein sequence ID" value="GFH45029.1"/>
    <property type="molecule type" value="Genomic_DNA"/>
</dbReference>
<feature type="domain" description="MYND-type" evidence="5">
    <location>
        <begin position="310"/>
        <end position="361"/>
    </location>
</feature>
<evidence type="ECO:0000313" key="7">
    <source>
        <dbReference type="Proteomes" id="UP001054902"/>
    </source>
</evidence>
<dbReference type="Gene3D" id="6.10.140.2220">
    <property type="match status" value="1"/>
</dbReference>
<dbReference type="SUPFAM" id="SSF144232">
    <property type="entry name" value="HIT/MYND zinc finger-like"/>
    <property type="match status" value="1"/>
</dbReference>
<dbReference type="GO" id="GO:0008270">
    <property type="term" value="F:zinc ion binding"/>
    <property type="evidence" value="ECO:0007669"/>
    <property type="project" value="UniProtKB-KW"/>
</dbReference>
<reference evidence="6 7" key="1">
    <citation type="journal article" date="2021" name="Sci. Rep.">
        <title>The genome of the diatom Chaetoceros tenuissimus carries an ancient integrated fragment of an extant virus.</title>
        <authorList>
            <person name="Hongo Y."/>
            <person name="Kimura K."/>
            <person name="Takaki Y."/>
            <person name="Yoshida Y."/>
            <person name="Baba S."/>
            <person name="Kobayashi G."/>
            <person name="Nagasaki K."/>
            <person name="Hano T."/>
            <person name="Tomaru Y."/>
        </authorList>
    </citation>
    <scope>NUCLEOTIDE SEQUENCE [LARGE SCALE GENOMIC DNA]</scope>
    <source>
        <strain evidence="6 7">NIES-3715</strain>
    </source>
</reference>
<evidence type="ECO:0000256" key="1">
    <source>
        <dbReference type="ARBA" id="ARBA00022723"/>
    </source>
</evidence>
<keyword evidence="7" id="KW-1185">Reference proteome</keyword>
<organism evidence="6 7">
    <name type="scientific">Chaetoceros tenuissimus</name>
    <dbReference type="NCBI Taxonomy" id="426638"/>
    <lineage>
        <taxon>Eukaryota</taxon>
        <taxon>Sar</taxon>
        <taxon>Stramenopiles</taxon>
        <taxon>Ochrophyta</taxon>
        <taxon>Bacillariophyta</taxon>
        <taxon>Coscinodiscophyceae</taxon>
        <taxon>Chaetocerotophycidae</taxon>
        <taxon>Chaetocerotales</taxon>
        <taxon>Chaetocerotaceae</taxon>
        <taxon>Chaetoceros</taxon>
    </lineage>
</organism>
<gene>
    <name evidence="6" type="ORF">CTEN210_01503</name>
</gene>
<dbReference type="AlphaFoldDB" id="A0AAD3CHQ4"/>
<dbReference type="PROSITE" id="PS50865">
    <property type="entry name" value="ZF_MYND_2"/>
    <property type="match status" value="1"/>
</dbReference>
<keyword evidence="2 4" id="KW-0863">Zinc-finger</keyword>
<comment type="caution">
    <text evidence="6">The sequence shown here is derived from an EMBL/GenBank/DDBJ whole genome shotgun (WGS) entry which is preliminary data.</text>
</comment>
<evidence type="ECO:0000256" key="2">
    <source>
        <dbReference type="ARBA" id="ARBA00022771"/>
    </source>
</evidence>
<evidence type="ECO:0000256" key="4">
    <source>
        <dbReference type="PROSITE-ProRule" id="PRU00134"/>
    </source>
</evidence>